<comment type="caution">
    <text evidence="1">The sequence shown here is derived from an EMBL/GenBank/DDBJ whole genome shotgun (WGS) entry which is preliminary data.</text>
</comment>
<dbReference type="AlphaFoldDB" id="A0A412AYG7"/>
<organism evidence="1 2">
    <name type="scientific">[Clostridium] leptum</name>
    <dbReference type="NCBI Taxonomy" id="1535"/>
    <lineage>
        <taxon>Bacteria</taxon>
        <taxon>Bacillati</taxon>
        <taxon>Bacillota</taxon>
        <taxon>Clostridia</taxon>
        <taxon>Eubacteriales</taxon>
        <taxon>Oscillospiraceae</taxon>
        <taxon>Oscillospiraceae incertae sedis</taxon>
    </lineage>
</organism>
<proteinExistence type="predicted"/>
<evidence type="ECO:0000313" key="1">
    <source>
        <dbReference type="EMBL" id="RGQ42453.1"/>
    </source>
</evidence>
<sequence>MEPELFLLEMAGTEECKSITYKRLAIREFMGLYFSQKRKIGQIDPFMIPFGKVIKNSIKEYEVNIDDLVKYMIDNDKSNCALFAATAWFKPKAELSSGAYYSAIAKYKIITPFVEEVDLDAVALMVVCFVFDNLTPTKIDIREFVKEEVFAYPTNQYGLTKVNGAVFKLDGLIFDGKGYYYNILTNKAPVNSRDTMVGFARIIHDETKNCDILYRLDERLSVPESEYYDYTGAAFAKFRGPQFNFDRSKLNGKKTITVHIDEETMDKLLMVVKQGIDQNTGEEFWHIEIETLPYRDSTNGYVITTFLHGMYYPHKDVFTHIDYTKNQYSGNVYSQKYADSQNGIPVDQYTETRDLHYKIWCIENGEFTRETWYKLMIISLSDSYQRLLNEILA</sequence>
<gene>
    <name evidence="1" type="ORF">DWY99_04450</name>
</gene>
<reference evidence="1 2" key="1">
    <citation type="submission" date="2018-08" db="EMBL/GenBank/DDBJ databases">
        <title>A genome reference for cultivated species of the human gut microbiota.</title>
        <authorList>
            <person name="Zou Y."/>
            <person name="Xue W."/>
            <person name="Luo G."/>
        </authorList>
    </citation>
    <scope>NUCLEOTIDE SEQUENCE [LARGE SCALE GENOMIC DNA]</scope>
    <source>
        <strain evidence="1 2">AF28-26</strain>
    </source>
</reference>
<accession>A0A412AYG7</accession>
<dbReference type="Proteomes" id="UP000284751">
    <property type="component" value="Unassembled WGS sequence"/>
</dbReference>
<protein>
    <submittedName>
        <fullName evidence="1">Uncharacterized protein</fullName>
    </submittedName>
</protein>
<dbReference type="EMBL" id="QRTC01000011">
    <property type="protein sequence ID" value="RGQ42453.1"/>
    <property type="molecule type" value="Genomic_DNA"/>
</dbReference>
<name>A0A412AYG7_9FIRM</name>
<evidence type="ECO:0000313" key="2">
    <source>
        <dbReference type="Proteomes" id="UP000284751"/>
    </source>
</evidence>